<evidence type="ECO:0000256" key="8">
    <source>
        <dbReference type="ARBA" id="ARBA00022989"/>
    </source>
</evidence>
<dbReference type="PROSITE" id="PS00674">
    <property type="entry name" value="AAA"/>
    <property type="match status" value="1"/>
</dbReference>
<feature type="domain" description="AAA+ ATPase" evidence="14">
    <location>
        <begin position="275"/>
        <end position="432"/>
    </location>
</feature>
<gene>
    <name evidence="16" type="ORF">BD324DRAFT_637765</name>
</gene>
<evidence type="ECO:0000259" key="14">
    <source>
        <dbReference type="SMART" id="SM00382"/>
    </source>
</evidence>
<organism evidence="16 17">
    <name type="scientific">Kockovaella imperatae</name>
    <dbReference type="NCBI Taxonomy" id="4999"/>
    <lineage>
        <taxon>Eukaryota</taxon>
        <taxon>Fungi</taxon>
        <taxon>Dikarya</taxon>
        <taxon>Basidiomycota</taxon>
        <taxon>Agaricomycotina</taxon>
        <taxon>Tremellomycetes</taxon>
        <taxon>Tremellales</taxon>
        <taxon>Cuniculitremaceae</taxon>
        <taxon>Kockovaella</taxon>
    </lineage>
</organism>
<keyword evidence="8" id="KW-1133">Transmembrane helix</keyword>
<dbReference type="RefSeq" id="XP_021868234.1">
    <property type="nucleotide sequence ID" value="XM_022017045.1"/>
</dbReference>
<keyword evidence="6 16" id="KW-0378">Hydrolase</keyword>
<dbReference type="SMART" id="SM00382">
    <property type="entry name" value="AAA"/>
    <property type="match status" value="1"/>
</dbReference>
<dbReference type="InterPro" id="IPR003960">
    <property type="entry name" value="ATPase_AAA_CS"/>
</dbReference>
<accession>A0A1Y1U8X6</accession>
<dbReference type="EMBL" id="NBSH01000016">
    <property type="protein sequence ID" value="ORX33946.1"/>
    <property type="molecule type" value="Genomic_DNA"/>
</dbReference>
<dbReference type="STRING" id="4999.A0A1Y1U8X6"/>
<evidence type="ECO:0000256" key="9">
    <source>
        <dbReference type="ARBA" id="ARBA00023128"/>
    </source>
</evidence>
<evidence type="ECO:0000256" key="6">
    <source>
        <dbReference type="ARBA" id="ARBA00022801"/>
    </source>
</evidence>
<keyword evidence="17" id="KW-1185">Reference proteome</keyword>
<dbReference type="GO" id="GO:0005743">
    <property type="term" value="C:mitochondrial inner membrane"/>
    <property type="evidence" value="ECO:0007669"/>
    <property type="project" value="UniProtKB-SubCell"/>
</dbReference>
<feature type="domain" description="BCS1 N-terminal" evidence="15">
    <location>
        <begin position="29"/>
        <end position="244"/>
    </location>
</feature>
<dbReference type="GeneID" id="33558854"/>
<dbReference type="InterPro" id="IPR014851">
    <property type="entry name" value="BCS1_N"/>
</dbReference>
<evidence type="ECO:0000256" key="3">
    <source>
        <dbReference type="ARBA" id="ARBA00022692"/>
    </source>
</evidence>
<dbReference type="InterPro" id="IPR057495">
    <property type="entry name" value="AAA_lid_BCS1"/>
</dbReference>
<dbReference type="InterPro" id="IPR050747">
    <property type="entry name" value="Mitochondrial_chaperone_BCS1"/>
</dbReference>
<keyword evidence="5" id="KW-0999">Mitochondrion inner membrane</keyword>
<evidence type="ECO:0000259" key="15">
    <source>
        <dbReference type="SMART" id="SM01024"/>
    </source>
</evidence>
<sequence length="532" mass="59683">MLDILTIIWSHVELFLNSHPFLRDGTTLFLSGALLEGARRLVTWAISAFYAASTLTVRISEADDSYLWLHSYLSDNSMKVRPGQTDSPTSFWVSVLELIYPTGRCPPRDVTVQATPLRDPHLWHWQMEEKMREKQDIMLGKLKLRMTPSTGQRQAIRFKNHILRYKFYEIKNDNGFSWAKNWIEISCLFATHELFQSLVEQARQEYLLRDESRIAIYTPRGGGRGGEGSWSKTIHKPFRPWKSVVLPAGVKESILEDASDFINEESFYRRLGLPYRRGYLLHGPPGSGKSSLILALASHLKLDVYYLALGSKDLDDGALQSLMASVSSRSILLIEDIDCAMKDRKAEDEKEEDEKKDDHKESEEGKGSKGKGSGGSQNKSGSSITLSGLLNALDGVTAGEGRLLFCTTNHLEKIDDALSRPGRCDVWIPYANAIQSQAKELFLRFYEDSGEASNPAAITDSPETEKARPDGHVSLSPADLDDMATSFSKAIPNGQVSMSALQSYLMRFKRRPRAAMDSVSKWADQGFKQTLL</sequence>
<dbReference type="InterPro" id="IPR027417">
    <property type="entry name" value="P-loop_NTPase"/>
</dbReference>
<name>A0A1Y1U8X6_9TREE</name>
<dbReference type="InterPro" id="IPR003593">
    <property type="entry name" value="AAA+_ATPase"/>
</dbReference>
<keyword evidence="10" id="KW-0472">Membrane</keyword>
<feature type="compositionally biased region" description="Basic and acidic residues" evidence="13">
    <location>
        <begin position="356"/>
        <end position="367"/>
    </location>
</feature>
<dbReference type="SUPFAM" id="SSF52540">
    <property type="entry name" value="P-loop containing nucleoside triphosphate hydrolases"/>
    <property type="match status" value="1"/>
</dbReference>
<dbReference type="Proteomes" id="UP000193218">
    <property type="component" value="Unassembled WGS sequence"/>
</dbReference>
<keyword evidence="3" id="KW-0812">Transmembrane</keyword>
<reference evidence="16 17" key="1">
    <citation type="submission" date="2017-03" db="EMBL/GenBank/DDBJ databases">
        <title>Widespread Adenine N6-methylation of Active Genes in Fungi.</title>
        <authorList>
            <consortium name="DOE Joint Genome Institute"/>
            <person name="Mondo S.J."/>
            <person name="Dannebaum R.O."/>
            <person name="Kuo R.C."/>
            <person name="Louie K.B."/>
            <person name="Bewick A.J."/>
            <person name="Labutti K."/>
            <person name="Haridas S."/>
            <person name="Kuo A."/>
            <person name="Salamov A."/>
            <person name="Ahrendt S.R."/>
            <person name="Lau R."/>
            <person name="Bowen B.P."/>
            <person name="Lipzen A."/>
            <person name="Sullivan W."/>
            <person name="Andreopoulos W.B."/>
            <person name="Clum A."/>
            <person name="Lindquist E."/>
            <person name="Daum C."/>
            <person name="Northen T.R."/>
            <person name="Ramamoorthy G."/>
            <person name="Schmitz R.J."/>
            <person name="Gryganskyi A."/>
            <person name="Culley D."/>
            <person name="Magnuson J."/>
            <person name="James T.Y."/>
            <person name="O'Malley M.A."/>
            <person name="Stajich J.E."/>
            <person name="Spatafora J.W."/>
            <person name="Visel A."/>
            <person name="Grigoriev I.V."/>
        </authorList>
    </citation>
    <scope>NUCLEOTIDE SEQUENCE [LARGE SCALE GENOMIC DNA]</scope>
    <source>
        <strain evidence="16 17">NRRL Y-17943</strain>
    </source>
</reference>
<dbReference type="Gene3D" id="3.40.50.300">
    <property type="entry name" value="P-loop containing nucleotide triphosphate hydrolases"/>
    <property type="match status" value="1"/>
</dbReference>
<dbReference type="AlphaFoldDB" id="A0A1Y1U8X6"/>
<evidence type="ECO:0000256" key="11">
    <source>
        <dbReference type="ARBA" id="ARBA00048778"/>
    </source>
</evidence>
<evidence type="ECO:0000256" key="1">
    <source>
        <dbReference type="ARBA" id="ARBA00004434"/>
    </source>
</evidence>
<evidence type="ECO:0000256" key="4">
    <source>
        <dbReference type="ARBA" id="ARBA00022741"/>
    </source>
</evidence>
<dbReference type="InParanoid" id="A0A1Y1U8X6"/>
<keyword evidence="9" id="KW-0496">Mitochondrion</keyword>
<dbReference type="GO" id="GO:0016887">
    <property type="term" value="F:ATP hydrolysis activity"/>
    <property type="evidence" value="ECO:0007669"/>
    <property type="project" value="InterPro"/>
</dbReference>
<dbReference type="GO" id="GO:0005524">
    <property type="term" value="F:ATP binding"/>
    <property type="evidence" value="ECO:0007669"/>
    <property type="project" value="UniProtKB-KW"/>
</dbReference>
<evidence type="ECO:0000313" key="16">
    <source>
        <dbReference type="EMBL" id="ORX33946.1"/>
    </source>
</evidence>
<evidence type="ECO:0000256" key="2">
    <source>
        <dbReference type="ARBA" id="ARBA00007448"/>
    </source>
</evidence>
<dbReference type="Pfam" id="PF00004">
    <property type="entry name" value="AAA"/>
    <property type="match status" value="2"/>
</dbReference>
<keyword evidence="4 12" id="KW-0547">Nucleotide-binding</keyword>
<dbReference type="Pfam" id="PF25426">
    <property type="entry name" value="AAA_lid_BCS1"/>
    <property type="match status" value="1"/>
</dbReference>
<dbReference type="PANTHER" id="PTHR23070">
    <property type="entry name" value="BCS1 AAA-TYPE ATPASE"/>
    <property type="match status" value="1"/>
</dbReference>
<evidence type="ECO:0000256" key="10">
    <source>
        <dbReference type="ARBA" id="ARBA00023136"/>
    </source>
</evidence>
<proteinExistence type="inferred from homology"/>
<dbReference type="SMART" id="SM01024">
    <property type="entry name" value="BCS1_N"/>
    <property type="match status" value="1"/>
</dbReference>
<evidence type="ECO:0000256" key="7">
    <source>
        <dbReference type="ARBA" id="ARBA00022840"/>
    </source>
</evidence>
<protein>
    <submittedName>
        <fullName evidence="16">p-loop containing nucleoside triphosphate hydrolase protein</fullName>
    </submittedName>
</protein>
<dbReference type="InterPro" id="IPR003959">
    <property type="entry name" value="ATPase_AAA_core"/>
</dbReference>
<evidence type="ECO:0000313" key="17">
    <source>
        <dbReference type="Proteomes" id="UP000193218"/>
    </source>
</evidence>
<keyword evidence="7 12" id="KW-0067">ATP-binding</keyword>
<evidence type="ECO:0000256" key="12">
    <source>
        <dbReference type="RuleBase" id="RU003651"/>
    </source>
</evidence>
<evidence type="ECO:0000256" key="5">
    <source>
        <dbReference type="ARBA" id="ARBA00022792"/>
    </source>
</evidence>
<dbReference type="Pfam" id="PF08740">
    <property type="entry name" value="BCS1_N"/>
    <property type="match status" value="1"/>
</dbReference>
<comment type="similarity">
    <text evidence="2">Belongs to the AAA ATPase family. BCS1 subfamily.</text>
</comment>
<feature type="region of interest" description="Disordered" evidence="13">
    <location>
        <begin position="344"/>
        <end position="381"/>
    </location>
</feature>
<dbReference type="OrthoDB" id="10251412at2759"/>
<comment type="catalytic activity">
    <reaction evidence="11">
        <text>ATP + H2O = ADP + phosphate + H(+)</text>
        <dbReference type="Rhea" id="RHEA:13065"/>
        <dbReference type="ChEBI" id="CHEBI:15377"/>
        <dbReference type="ChEBI" id="CHEBI:15378"/>
        <dbReference type="ChEBI" id="CHEBI:30616"/>
        <dbReference type="ChEBI" id="CHEBI:43474"/>
        <dbReference type="ChEBI" id="CHEBI:456216"/>
    </reaction>
    <physiologicalReaction direction="left-to-right" evidence="11">
        <dbReference type="Rhea" id="RHEA:13066"/>
    </physiologicalReaction>
</comment>
<evidence type="ECO:0000256" key="13">
    <source>
        <dbReference type="SAM" id="MobiDB-lite"/>
    </source>
</evidence>
<comment type="caution">
    <text evidence="16">The sequence shown here is derived from an EMBL/GenBank/DDBJ whole genome shotgun (WGS) entry which is preliminary data.</text>
</comment>
<comment type="subcellular location">
    <subcellularLocation>
        <location evidence="1">Mitochondrion inner membrane</location>
        <topology evidence="1">Single-pass membrane protein</topology>
    </subcellularLocation>
</comment>